<dbReference type="OrthoDB" id="9764438at2"/>
<keyword evidence="5" id="KW-0597">Phosphoprotein</keyword>
<evidence type="ECO:0000256" key="3">
    <source>
        <dbReference type="ARBA" id="ARBA00006434"/>
    </source>
</evidence>
<gene>
    <name evidence="15" type="ORF">ULVI_08745</name>
</gene>
<dbReference type="RefSeq" id="WP_068591874.1">
    <property type="nucleotide sequence ID" value="NZ_LRXL01000037.1"/>
</dbReference>
<evidence type="ECO:0000256" key="4">
    <source>
        <dbReference type="ARBA" id="ARBA00012438"/>
    </source>
</evidence>
<dbReference type="FunFam" id="1.10.287.130:FF:000001">
    <property type="entry name" value="Two-component sensor histidine kinase"/>
    <property type="match status" value="1"/>
</dbReference>
<dbReference type="Pfam" id="PF02518">
    <property type="entry name" value="HATPase_c"/>
    <property type="match status" value="1"/>
</dbReference>
<feature type="transmembrane region" description="Helical" evidence="13">
    <location>
        <begin position="408"/>
        <end position="432"/>
    </location>
</feature>
<feature type="transmembrane region" description="Helical" evidence="13">
    <location>
        <begin position="439"/>
        <end position="461"/>
    </location>
</feature>
<dbReference type="CDD" id="cd10322">
    <property type="entry name" value="SLC5sbd"/>
    <property type="match status" value="1"/>
</dbReference>
<comment type="subcellular location">
    <subcellularLocation>
        <location evidence="2">Membrane</location>
        <topology evidence="2">Multi-pass membrane protein</topology>
    </subcellularLocation>
</comment>
<protein>
    <recommendedName>
        <fullName evidence="4">histidine kinase</fullName>
        <ecNumber evidence="4">2.7.13.3</ecNumber>
    </recommendedName>
</protein>
<feature type="transmembrane region" description="Helical" evidence="13">
    <location>
        <begin position="280"/>
        <end position="300"/>
    </location>
</feature>
<feature type="coiled-coil region" evidence="12">
    <location>
        <begin position="644"/>
        <end position="671"/>
    </location>
</feature>
<feature type="transmembrane region" description="Helical" evidence="13">
    <location>
        <begin position="158"/>
        <end position="175"/>
    </location>
</feature>
<feature type="transmembrane region" description="Helical" evidence="13">
    <location>
        <begin position="112"/>
        <end position="131"/>
    </location>
</feature>
<feature type="domain" description="Histidine kinase" evidence="14">
    <location>
        <begin position="678"/>
        <end position="896"/>
    </location>
</feature>
<sequence length="896" mass="100997">MSNYALIVIIVVYLSVLFYIAFFAEKKRQSKWVNNPYVYTLSLAVYCSAWTYYGSIGIAANSGINFLTIYLGPVIAAPLWIVLLRKIIRISKQHKISSIADFISLRYGNHRFLGALVTLICLFGTLPYISLQLKAVSETFEIMADETSYTSTYVIDDSTFYVALLLAVFATFFGTQNTDASEKHKGIIATVAFESVLKLLFFLIIGVYITFYLFDGTTDIYNQISTSANFKELTTVNGLEGGFNWFFTTALSFIAIFLLPRQFQVSVLENNREKHLKKAIWLFPLYLLLFNVFVIFIAWAGKLTFDASVNAEYYTLLLPLKNGNSFLATLVFLGGFSAVISMVVVSTLALSTMVSNNLIIPYGFLDKFIKNLPERNSKYIKTIRRISIFTIIIAAYFFYVSFSKELSLYSIGLISFVIISQLAPSFFIGLYWNRGSSKAAIIGMVAGLAVTIYTLVVPFILKAYTGTDDFVQYGLFNISSLKPYALFGIDFLSPPMHAFFWSMSINGLCYLTFSLTSKGNYRERNYAEMFVDSKNFTTLQDSALVWKGEAYVADIKNVLIRFLGEYRANRALKIFFTKYKLSPDTQLADARLINFSEKLLTGSIGSASAKILIASVVKEEQISLVEVLKILEESKETIVSNKVLIEKSEELSQLTSKLKDANDELITKDKQKDDFLDTVAHELKTPITGIRAATELLMDDDDDMPNDIKNQFLTNILQDSDRLGRLINNILDFEKLETGRLNLTISQLDIQQTIKKAVASTQHIAAKKGIQINVKNVHRFKIKYDEDRILQVLYNLLSNAIKFCEPETGTIEIDYKLGSTVLEISVSDNGKGIPPEDIDYIFDKFYQSQHQNTIKPEGSGLGLAITKQIIEKHNGKIWADKARKKGAKLVFTLPFN</sequence>
<keyword evidence="9 13" id="KW-1133">Transmembrane helix</keyword>
<evidence type="ECO:0000256" key="5">
    <source>
        <dbReference type="ARBA" id="ARBA00022553"/>
    </source>
</evidence>
<evidence type="ECO:0000256" key="13">
    <source>
        <dbReference type="SAM" id="Phobius"/>
    </source>
</evidence>
<feature type="transmembrane region" description="Helical" evidence="13">
    <location>
        <begin position="326"/>
        <end position="350"/>
    </location>
</feature>
<dbReference type="FunFam" id="3.30.565.10:FF:000006">
    <property type="entry name" value="Sensor histidine kinase WalK"/>
    <property type="match status" value="1"/>
</dbReference>
<name>A0A167HIZ7_9FLAO</name>
<dbReference type="InterPro" id="IPR038377">
    <property type="entry name" value="Na/Glc_symporter_sf"/>
</dbReference>
<dbReference type="PANTHER" id="PTHR43711:SF1">
    <property type="entry name" value="HISTIDINE KINASE 1"/>
    <property type="match status" value="1"/>
</dbReference>
<dbReference type="CDD" id="cd00075">
    <property type="entry name" value="HATPase"/>
    <property type="match status" value="1"/>
</dbReference>
<keyword evidence="7 13" id="KW-0812">Transmembrane</keyword>
<feature type="transmembrane region" description="Helical" evidence="13">
    <location>
        <begin position="383"/>
        <end position="402"/>
    </location>
</feature>
<comment type="similarity">
    <text evidence="3">Belongs to the sodium:solute symporter (SSF) (TC 2.A.21) family.</text>
</comment>
<dbReference type="GO" id="GO:0016020">
    <property type="term" value="C:membrane"/>
    <property type="evidence" value="ECO:0007669"/>
    <property type="project" value="UniProtKB-SubCell"/>
</dbReference>
<dbReference type="GO" id="GO:0000155">
    <property type="term" value="F:phosphorelay sensor kinase activity"/>
    <property type="evidence" value="ECO:0007669"/>
    <property type="project" value="InterPro"/>
</dbReference>
<evidence type="ECO:0000256" key="12">
    <source>
        <dbReference type="SAM" id="Coils"/>
    </source>
</evidence>
<dbReference type="InterPro" id="IPR001734">
    <property type="entry name" value="Na/solute_symporter"/>
</dbReference>
<dbReference type="InterPro" id="IPR003661">
    <property type="entry name" value="HisK_dim/P_dom"/>
</dbReference>
<dbReference type="InterPro" id="IPR005467">
    <property type="entry name" value="His_kinase_dom"/>
</dbReference>
<keyword evidence="16" id="KW-1185">Reference proteome</keyword>
<dbReference type="EMBL" id="LRXL01000037">
    <property type="protein sequence ID" value="OAB78660.1"/>
    <property type="molecule type" value="Genomic_DNA"/>
</dbReference>
<feature type="transmembrane region" description="Helical" evidence="13">
    <location>
        <begin position="36"/>
        <end position="58"/>
    </location>
</feature>
<dbReference type="PROSITE" id="PS50283">
    <property type="entry name" value="NA_SOLUT_SYMP_3"/>
    <property type="match status" value="1"/>
</dbReference>
<dbReference type="SUPFAM" id="SSF47384">
    <property type="entry name" value="Homodimeric domain of signal transducing histidine kinase"/>
    <property type="match status" value="1"/>
</dbReference>
<dbReference type="Proteomes" id="UP000077013">
    <property type="component" value="Unassembled WGS sequence"/>
</dbReference>
<dbReference type="Gene3D" id="1.10.287.130">
    <property type="match status" value="1"/>
</dbReference>
<dbReference type="STRING" id="1763537.ULVI_08745"/>
<keyword evidence="8" id="KW-0418">Kinase</keyword>
<dbReference type="SMART" id="SM00387">
    <property type="entry name" value="HATPase_c"/>
    <property type="match status" value="1"/>
</dbReference>
<dbReference type="CDD" id="cd00082">
    <property type="entry name" value="HisKA"/>
    <property type="match status" value="1"/>
</dbReference>
<evidence type="ECO:0000256" key="1">
    <source>
        <dbReference type="ARBA" id="ARBA00000085"/>
    </source>
</evidence>
<comment type="caution">
    <text evidence="15">The sequence shown here is derived from an EMBL/GenBank/DDBJ whole genome shotgun (WGS) entry which is preliminary data.</text>
</comment>
<accession>A0A167HIZ7</accession>
<dbReference type="Pfam" id="PF00512">
    <property type="entry name" value="HisKA"/>
    <property type="match status" value="1"/>
</dbReference>
<keyword evidence="6" id="KW-0808">Transferase</keyword>
<dbReference type="InterPro" id="IPR036890">
    <property type="entry name" value="HATPase_C_sf"/>
</dbReference>
<evidence type="ECO:0000256" key="11">
    <source>
        <dbReference type="ARBA" id="ARBA00023136"/>
    </source>
</evidence>
<dbReference type="AlphaFoldDB" id="A0A167HIZ7"/>
<keyword evidence="12" id="KW-0175">Coiled coil</keyword>
<feature type="transmembrane region" description="Helical" evidence="13">
    <location>
        <begin position="187"/>
        <end position="214"/>
    </location>
</feature>
<keyword evidence="11 13" id="KW-0472">Membrane</keyword>
<proteinExistence type="inferred from homology"/>
<dbReference type="SMART" id="SM00388">
    <property type="entry name" value="HisKA"/>
    <property type="match status" value="1"/>
</dbReference>
<reference evidence="15 16" key="1">
    <citation type="submission" date="2016-02" db="EMBL/GenBank/DDBJ databases">
        <title>Ulvibacter sp. LPB0005, isolated from Thais luteostoma.</title>
        <authorList>
            <person name="Shin S.-K."/>
            <person name="Yi H."/>
        </authorList>
    </citation>
    <scope>NUCLEOTIDE SEQUENCE [LARGE SCALE GENOMIC DNA]</scope>
    <source>
        <strain evidence="15 16">LPB0005</strain>
    </source>
</reference>
<dbReference type="PANTHER" id="PTHR43711">
    <property type="entry name" value="TWO-COMPONENT HISTIDINE KINASE"/>
    <property type="match status" value="1"/>
</dbReference>
<feature type="transmembrane region" description="Helical" evidence="13">
    <location>
        <begin position="64"/>
        <end position="84"/>
    </location>
</feature>
<dbReference type="InterPro" id="IPR050736">
    <property type="entry name" value="Sensor_HK_Regulatory"/>
</dbReference>
<comment type="catalytic activity">
    <reaction evidence="1">
        <text>ATP + protein L-histidine = ADP + protein N-phospho-L-histidine.</text>
        <dbReference type="EC" id="2.7.13.3"/>
    </reaction>
</comment>
<dbReference type="PROSITE" id="PS50109">
    <property type="entry name" value="HIS_KIN"/>
    <property type="match status" value="1"/>
</dbReference>
<dbReference type="InterPro" id="IPR036097">
    <property type="entry name" value="HisK_dim/P_sf"/>
</dbReference>
<evidence type="ECO:0000256" key="2">
    <source>
        <dbReference type="ARBA" id="ARBA00004141"/>
    </source>
</evidence>
<dbReference type="Gene3D" id="3.30.565.10">
    <property type="entry name" value="Histidine kinase-like ATPase, C-terminal domain"/>
    <property type="match status" value="1"/>
</dbReference>
<organism evidence="15 16">
    <name type="scientific">Cochleicola gelatinilyticus</name>
    <dbReference type="NCBI Taxonomy" id="1763537"/>
    <lineage>
        <taxon>Bacteria</taxon>
        <taxon>Pseudomonadati</taxon>
        <taxon>Bacteroidota</taxon>
        <taxon>Flavobacteriia</taxon>
        <taxon>Flavobacteriales</taxon>
        <taxon>Flavobacteriaceae</taxon>
        <taxon>Cochleicola</taxon>
    </lineage>
</organism>
<dbReference type="PRINTS" id="PR00344">
    <property type="entry name" value="BCTRLSENSOR"/>
</dbReference>
<dbReference type="InterPro" id="IPR004358">
    <property type="entry name" value="Sig_transdc_His_kin-like_C"/>
</dbReference>
<feature type="transmembrane region" description="Helical" evidence="13">
    <location>
        <begin position="6"/>
        <end position="24"/>
    </location>
</feature>
<evidence type="ECO:0000256" key="10">
    <source>
        <dbReference type="ARBA" id="ARBA00023012"/>
    </source>
</evidence>
<evidence type="ECO:0000313" key="16">
    <source>
        <dbReference type="Proteomes" id="UP000077013"/>
    </source>
</evidence>
<dbReference type="GO" id="GO:0022857">
    <property type="term" value="F:transmembrane transporter activity"/>
    <property type="evidence" value="ECO:0007669"/>
    <property type="project" value="InterPro"/>
</dbReference>
<dbReference type="SUPFAM" id="SSF55874">
    <property type="entry name" value="ATPase domain of HSP90 chaperone/DNA topoisomerase II/histidine kinase"/>
    <property type="match status" value="1"/>
</dbReference>
<evidence type="ECO:0000256" key="9">
    <source>
        <dbReference type="ARBA" id="ARBA00022989"/>
    </source>
</evidence>
<feature type="transmembrane region" description="Helical" evidence="13">
    <location>
        <begin position="242"/>
        <end position="259"/>
    </location>
</feature>
<evidence type="ECO:0000256" key="6">
    <source>
        <dbReference type="ARBA" id="ARBA00022679"/>
    </source>
</evidence>
<dbReference type="InterPro" id="IPR003594">
    <property type="entry name" value="HATPase_dom"/>
</dbReference>
<evidence type="ECO:0000259" key="14">
    <source>
        <dbReference type="PROSITE" id="PS50109"/>
    </source>
</evidence>
<evidence type="ECO:0000256" key="8">
    <source>
        <dbReference type="ARBA" id="ARBA00022777"/>
    </source>
</evidence>
<dbReference type="EC" id="2.7.13.3" evidence="4"/>
<keyword evidence="10" id="KW-0902">Two-component regulatory system</keyword>
<dbReference type="Gene3D" id="1.20.1730.10">
    <property type="entry name" value="Sodium/glucose cotransporter"/>
    <property type="match status" value="1"/>
</dbReference>
<evidence type="ECO:0000313" key="15">
    <source>
        <dbReference type="EMBL" id="OAB78660.1"/>
    </source>
</evidence>
<evidence type="ECO:0000256" key="7">
    <source>
        <dbReference type="ARBA" id="ARBA00022692"/>
    </source>
</evidence>